<dbReference type="AlphaFoldDB" id="A0AAV4ML15"/>
<gene>
    <name evidence="2" type="ORF">CEXT_161661</name>
</gene>
<comment type="caution">
    <text evidence="2">The sequence shown here is derived from an EMBL/GenBank/DDBJ whole genome shotgun (WGS) entry which is preliminary data.</text>
</comment>
<reference evidence="2 3" key="1">
    <citation type="submission" date="2021-06" db="EMBL/GenBank/DDBJ databases">
        <title>Caerostris extrusa draft genome.</title>
        <authorList>
            <person name="Kono N."/>
            <person name="Arakawa K."/>
        </authorList>
    </citation>
    <scope>NUCLEOTIDE SEQUENCE [LARGE SCALE GENOMIC DNA]</scope>
</reference>
<dbReference type="EMBL" id="BPLR01019904">
    <property type="protein sequence ID" value="GIX73015.1"/>
    <property type="molecule type" value="Genomic_DNA"/>
</dbReference>
<accession>A0AAV4ML15</accession>
<evidence type="ECO:0000313" key="3">
    <source>
        <dbReference type="Proteomes" id="UP001054945"/>
    </source>
</evidence>
<protein>
    <submittedName>
        <fullName evidence="2">Uncharacterized protein</fullName>
    </submittedName>
</protein>
<proteinExistence type="predicted"/>
<keyword evidence="3" id="KW-1185">Reference proteome</keyword>
<evidence type="ECO:0000313" key="2">
    <source>
        <dbReference type="EMBL" id="GIX73015.1"/>
    </source>
</evidence>
<organism evidence="2 3">
    <name type="scientific">Caerostris extrusa</name>
    <name type="common">Bark spider</name>
    <name type="synonym">Caerostris bankana</name>
    <dbReference type="NCBI Taxonomy" id="172846"/>
    <lineage>
        <taxon>Eukaryota</taxon>
        <taxon>Metazoa</taxon>
        <taxon>Ecdysozoa</taxon>
        <taxon>Arthropoda</taxon>
        <taxon>Chelicerata</taxon>
        <taxon>Arachnida</taxon>
        <taxon>Araneae</taxon>
        <taxon>Araneomorphae</taxon>
        <taxon>Entelegynae</taxon>
        <taxon>Araneoidea</taxon>
        <taxon>Araneidae</taxon>
        <taxon>Caerostris</taxon>
    </lineage>
</organism>
<feature type="region of interest" description="Disordered" evidence="1">
    <location>
        <begin position="1"/>
        <end position="28"/>
    </location>
</feature>
<name>A0AAV4ML15_CAEEX</name>
<evidence type="ECO:0000256" key="1">
    <source>
        <dbReference type="SAM" id="MobiDB-lite"/>
    </source>
</evidence>
<sequence>MSRHVRRITANRFPRGAGNPANQTSPYKSAEAASLSLCEGRNKYCISEAFIRIGDAQRHMHVHCGWITRE</sequence>
<dbReference type="Proteomes" id="UP001054945">
    <property type="component" value="Unassembled WGS sequence"/>
</dbReference>